<accession>A0A9P6WC97</accession>
<organism evidence="1 2">
    <name type="scientific">Maudiozyma exigua</name>
    <name type="common">Yeast</name>
    <name type="synonym">Kazachstania exigua</name>
    <dbReference type="NCBI Taxonomy" id="34358"/>
    <lineage>
        <taxon>Eukaryota</taxon>
        <taxon>Fungi</taxon>
        <taxon>Dikarya</taxon>
        <taxon>Ascomycota</taxon>
        <taxon>Saccharomycotina</taxon>
        <taxon>Saccharomycetes</taxon>
        <taxon>Saccharomycetales</taxon>
        <taxon>Saccharomycetaceae</taxon>
        <taxon>Maudiozyma</taxon>
    </lineage>
</organism>
<comment type="caution">
    <text evidence="1">The sequence shown here is derived from an EMBL/GenBank/DDBJ whole genome shotgun (WGS) entry which is preliminary data.</text>
</comment>
<dbReference type="Proteomes" id="UP000750334">
    <property type="component" value="Unassembled WGS sequence"/>
</dbReference>
<evidence type="ECO:0000313" key="2">
    <source>
        <dbReference type="Proteomes" id="UP000750334"/>
    </source>
</evidence>
<proteinExistence type="predicted"/>
<dbReference type="EMBL" id="PUHR01000069">
    <property type="protein sequence ID" value="KAG0668371.1"/>
    <property type="molecule type" value="Genomic_DNA"/>
</dbReference>
<gene>
    <name evidence="1" type="ORF">C6P45_004723</name>
</gene>
<protein>
    <submittedName>
        <fullName evidence="1">Uncharacterized protein</fullName>
    </submittedName>
</protein>
<dbReference type="AlphaFoldDB" id="A0A9P6WC97"/>
<evidence type="ECO:0000313" key="1">
    <source>
        <dbReference type="EMBL" id="KAG0668371.1"/>
    </source>
</evidence>
<keyword evidence="2" id="KW-1185">Reference proteome</keyword>
<sequence>MNTCFFKLEMQNEYEEISKHDISDINKAYLDRETFGINNVLDEFLERCRFDREDDSCPISQREMYSIQQQDILMDSFFIRFILSTRDNNSHDEPNNFINYLYGFHIVSRNNNIFLQLRGYHTKSRHFNDLVSEIYKGKKEINSEPFSETKWLSALRNLRQLVELKNIRLDSSFVPDLGTAFTENE</sequence>
<name>A0A9P6WC97_MAUEX</name>
<reference evidence="1 2" key="1">
    <citation type="submission" date="2020-11" db="EMBL/GenBank/DDBJ databases">
        <title>Kefir isolates.</title>
        <authorList>
            <person name="Marcisauskas S."/>
            <person name="Kim Y."/>
            <person name="Blasche S."/>
        </authorList>
    </citation>
    <scope>NUCLEOTIDE SEQUENCE [LARGE SCALE GENOMIC DNA]</scope>
    <source>
        <strain evidence="1 2">OG2</strain>
    </source>
</reference>